<dbReference type="EMBL" id="FMYI01000003">
    <property type="protein sequence ID" value="SDB96588.1"/>
    <property type="molecule type" value="Genomic_DNA"/>
</dbReference>
<dbReference type="Proteomes" id="UP000242949">
    <property type="component" value="Unassembled WGS sequence"/>
</dbReference>
<evidence type="ECO:0000313" key="2">
    <source>
        <dbReference type="Proteomes" id="UP000242949"/>
    </source>
</evidence>
<dbReference type="OrthoDB" id="2990595at2"/>
<organism evidence="1 2">
    <name type="scientific">Pelagirhabdus alkalitolerans</name>
    <dbReference type="NCBI Taxonomy" id="1612202"/>
    <lineage>
        <taxon>Bacteria</taxon>
        <taxon>Bacillati</taxon>
        <taxon>Bacillota</taxon>
        <taxon>Bacilli</taxon>
        <taxon>Bacillales</taxon>
        <taxon>Bacillaceae</taxon>
        <taxon>Pelagirhabdus</taxon>
    </lineage>
</organism>
<dbReference type="InterPro" id="IPR025716">
    <property type="entry name" value="Post-transcriptional_regulator"/>
</dbReference>
<reference evidence="2" key="1">
    <citation type="submission" date="2016-09" db="EMBL/GenBank/DDBJ databases">
        <authorList>
            <person name="Varghese N."/>
            <person name="Submissions S."/>
        </authorList>
    </citation>
    <scope>NUCLEOTIDE SEQUENCE [LARGE SCALE GENOMIC DNA]</scope>
    <source>
        <strain evidence="2">S5</strain>
    </source>
</reference>
<evidence type="ECO:0000313" key="1">
    <source>
        <dbReference type="EMBL" id="SDB96588.1"/>
    </source>
</evidence>
<keyword evidence="2" id="KW-1185">Reference proteome</keyword>
<dbReference type="RefSeq" id="WP_090794296.1">
    <property type="nucleotide sequence ID" value="NZ_FMYI01000003.1"/>
</dbReference>
<dbReference type="Pfam" id="PF13797">
    <property type="entry name" value="Post_transc_reg"/>
    <property type="match status" value="1"/>
</dbReference>
<accession>A0A1G6HR07</accession>
<dbReference type="AlphaFoldDB" id="A0A1G6HR07"/>
<gene>
    <name evidence="1" type="ORF">SAMN05421734_103177</name>
</gene>
<sequence length="99" mass="11633">METRHVQDWKTSVDRVIVSKAEELQTYGYDEASPKMVWECLLAKVWKDQRELRLYQVVEDILHLDGHVFMSYLSNQNYQDNDDLMASILGVTHSQDTIN</sequence>
<protein>
    <submittedName>
        <fullName evidence="1">Post-transcriptional regulator</fullName>
    </submittedName>
</protein>
<dbReference type="STRING" id="1612202.SAMN05421734_103177"/>
<name>A0A1G6HR07_9BACI</name>
<proteinExistence type="predicted"/>